<dbReference type="Gene3D" id="3.60.10.10">
    <property type="entry name" value="Endonuclease/exonuclease/phosphatase"/>
    <property type="match status" value="1"/>
</dbReference>
<dbReference type="EMBL" id="AQHW01000005">
    <property type="protein sequence ID" value="KKB59236.1"/>
    <property type="molecule type" value="Genomic_DNA"/>
</dbReference>
<sequence length="346" mass="39877">MIKTLTIIIYVLSFITLPISAQLDFRVMSYNVENLFDTNDNPDKNDNDFLPTGNRHWTRGRYYHKLQQIAKVISAAGEWSTPALVGLCEVENDSVLIHLLNRTPLKMQHYHYCMTHGSDTRGINTALLYQRDKFGYIGHQEHPVIFTRKQHKHTRNILHVWGKVLTLDTLDIFVCHLPSRYGGEKESEADRFDAARTLRNLCDSLMQIRATPQLLIMGDFNDTPENSSITRILSAHPVSTAPDASSLYNLFADRHTLNFPGTHKYQGEWSQLDQIIVSGNLIDKESRMYVIPESIRIFTPEFLFTKDKTWHGNRPARTYYGFKYEGGYSDHLPLITDFLLSLPIED</sequence>
<dbReference type="HOGENOM" id="CLU_058239_1_0_10"/>
<dbReference type="InterPro" id="IPR036691">
    <property type="entry name" value="Endo/exonu/phosph_ase_sf"/>
</dbReference>
<dbReference type="GO" id="GO:0003824">
    <property type="term" value="F:catalytic activity"/>
    <property type="evidence" value="ECO:0007669"/>
    <property type="project" value="InterPro"/>
</dbReference>
<name>A0A0F5JN52_9BACT</name>
<keyword evidence="3" id="KW-1185">Reference proteome</keyword>
<dbReference type="STRING" id="1203610.HMPREF1536_00776"/>
<evidence type="ECO:0000313" key="3">
    <source>
        <dbReference type="Proteomes" id="UP000033035"/>
    </source>
</evidence>
<accession>A0A0F5JN52</accession>
<organism evidence="2 3">
    <name type="scientific">Parabacteroides gordonii MS-1 = DSM 23371</name>
    <dbReference type="NCBI Taxonomy" id="1203610"/>
    <lineage>
        <taxon>Bacteria</taxon>
        <taxon>Pseudomonadati</taxon>
        <taxon>Bacteroidota</taxon>
        <taxon>Bacteroidia</taxon>
        <taxon>Bacteroidales</taxon>
        <taxon>Tannerellaceae</taxon>
        <taxon>Parabacteroides</taxon>
    </lineage>
</organism>
<dbReference type="InterPro" id="IPR005135">
    <property type="entry name" value="Endo/exonuclease/phosphatase"/>
</dbReference>
<evidence type="ECO:0000313" key="2">
    <source>
        <dbReference type="EMBL" id="KKB59236.1"/>
    </source>
</evidence>
<protein>
    <recommendedName>
        <fullName evidence="1">Endonuclease/exonuclease/phosphatase domain-containing protein</fullName>
    </recommendedName>
</protein>
<comment type="caution">
    <text evidence="2">The sequence shown here is derived from an EMBL/GenBank/DDBJ whole genome shotgun (WGS) entry which is preliminary data.</text>
</comment>
<dbReference type="Proteomes" id="UP000033035">
    <property type="component" value="Unassembled WGS sequence"/>
</dbReference>
<evidence type="ECO:0000259" key="1">
    <source>
        <dbReference type="Pfam" id="PF19580"/>
    </source>
</evidence>
<dbReference type="PANTHER" id="PTHR42834">
    <property type="entry name" value="ENDONUCLEASE/EXONUCLEASE/PHOSPHATASE FAMILY PROTEIN (AFU_ORTHOLOGUE AFUA_3G09210)"/>
    <property type="match status" value="1"/>
</dbReference>
<gene>
    <name evidence="2" type="ORF">HMPREF1536_00776</name>
</gene>
<dbReference type="RefSeq" id="WP_028727035.1">
    <property type="nucleotide sequence ID" value="NZ_AUAE01000011.1"/>
</dbReference>
<reference evidence="2 3" key="1">
    <citation type="submission" date="2013-04" db="EMBL/GenBank/DDBJ databases">
        <title>The Genome Sequence of Parabacteroides gordonii DSM 23371.</title>
        <authorList>
            <consortium name="The Broad Institute Genomics Platform"/>
            <person name="Earl A."/>
            <person name="Ward D."/>
            <person name="Feldgarden M."/>
            <person name="Gevers D."/>
            <person name="Martens E."/>
            <person name="Sakamoto M."/>
            <person name="Benno Y."/>
            <person name="Suzuki N."/>
            <person name="Matsunaga N."/>
            <person name="Koshihara K."/>
            <person name="Seki M."/>
            <person name="Komiya H."/>
            <person name="Walker B."/>
            <person name="Young S."/>
            <person name="Zeng Q."/>
            <person name="Gargeya S."/>
            <person name="Fitzgerald M."/>
            <person name="Haas B."/>
            <person name="Abouelleil A."/>
            <person name="Allen A.W."/>
            <person name="Alvarado L."/>
            <person name="Arachchi H.M."/>
            <person name="Berlin A.M."/>
            <person name="Chapman S.B."/>
            <person name="Gainer-Dewar J."/>
            <person name="Goldberg J."/>
            <person name="Griggs A."/>
            <person name="Gujja S."/>
            <person name="Hansen M."/>
            <person name="Howarth C."/>
            <person name="Imamovic A."/>
            <person name="Ireland A."/>
            <person name="Larimer J."/>
            <person name="McCowan C."/>
            <person name="Murphy C."/>
            <person name="Pearson M."/>
            <person name="Poon T.W."/>
            <person name="Priest M."/>
            <person name="Roberts A."/>
            <person name="Saif S."/>
            <person name="Shea T."/>
            <person name="Sisk P."/>
            <person name="Sykes S."/>
            <person name="Wortman J."/>
            <person name="Nusbaum C."/>
            <person name="Birren B."/>
        </authorList>
    </citation>
    <scope>NUCLEOTIDE SEQUENCE [LARGE SCALE GENOMIC DNA]</scope>
    <source>
        <strain evidence="2 3">MS-1</strain>
    </source>
</reference>
<dbReference type="AlphaFoldDB" id="A0A0F5JN52"/>
<proteinExistence type="predicted"/>
<feature type="domain" description="Endonuclease/exonuclease/phosphatase" evidence="1">
    <location>
        <begin position="27"/>
        <end position="335"/>
    </location>
</feature>
<dbReference type="Pfam" id="PF19580">
    <property type="entry name" value="Exo_endo_phos_3"/>
    <property type="match status" value="1"/>
</dbReference>
<dbReference type="PATRIC" id="fig|1203610.3.peg.798"/>
<dbReference type="PANTHER" id="PTHR42834:SF1">
    <property type="entry name" value="ENDONUCLEASE_EXONUCLEASE_PHOSPHATASE FAMILY PROTEIN (AFU_ORTHOLOGUE AFUA_3G09210)"/>
    <property type="match status" value="1"/>
</dbReference>
<dbReference type="SUPFAM" id="SSF56219">
    <property type="entry name" value="DNase I-like"/>
    <property type="match status" value="1"/>
</dbReference>